<gene>
    <name evidence="1" type="ORF">E5S67_01830</name>
</gene>
<evidence type="ECO:0000313" key="1">
    <source>
        <dbReference type="EMBL" id="NQE34107.1"/>
    </source>
</evidence>
<protein>
    <submittedName>
        <fullName evidence="1">Uncharacterized protein</fullName>
    </submittedName>
</protein>
<evidence type="ECO:0000313" key="2">
    <source>
        <dbReference type="Proteomes" id="UP000702425"/>
    </source>
</evidence>
<dbReference type="EMBL" id="SRRZ01000025">
    <property type="protein sequence ID" value="NQE34107.1"/>
    <property type="molecule type" value="Genomic_DNA"/>
</dbReference>
<proteinExistence type="predicted"/>
<accession>A0ABX2CUM2</accession>
<organism evidence="1 2">
    <name type="scientific">Microcoleus asticus IPMA8</name>
    <dbReference type="NCBI Taxonomy" id="2563858"/>
    <lineage>
        <taxon>Bacteria</taxon>
        <taxon>Bacillati</taxon>
        <taxon>Cyanobacteriota</taxon>
        <taxon>Cyanophyceae</taxon>
        <taxon>Oscillatoriophycideae</taxon>
        <taxon>Oscillatoriales</taxon>
        <taxon>Microcoleaceae</taxon>
        <taxon>Microcoleus</taxon>
        <taxon>Microcoleus asticus</taxon>
    </lineage>
</organism>
<keyword evidence="2" id="KW-1185">Reference proteome</keyword>
<reference evidence="1 2" key="1">
    <citation type="journal article" date="2020" name="Sci. Rep.">
        <title>A novel cyanobacterial geosmin producer, revising GeoA distribution and dispersion patterns in Bacteria.</title>
        <authorList>
            <person name="Churro C."/>
            <person name="Semedo-Aguiar A.P."/>
            <person name="Silva A.D."/>
            <person name="Pereira-Leal J.B."/>
            <person name="Leite R.B."/>
        </authorList>
    </citation>
    <scope>NUCLEOTIDE SEQUENCE [LARGE SCALE GENOMIC DNA]</scope>
    <source>
        <strain evidence="1 2">IPMA8</strain>
    </source>
</reference>
<comment type="caution">
    <text evidence="1">The sequence shown here is derived from an EMBL/GenBank/DDBJ whole genome shotgun (WGS) entry which is preliminary data.</text>
</comment>
<sequence length="59" mass="6333">MVSSACRQFTALNATKELELNLSGDGGKIPSKRFNISIGYFGRCSNPTHKTGIVSLNTT</sequence>
<name>A0ABX2CUM2_9CYAN</name>
<dbReference type="Proteomes" id="UP000702425">
    <property type="component" value="Unassembled WGS sequence"/>
</dbReference>